<evidence type="ECO:0000256" key="1">
    <source>
        <dbReference type="ARBA" id="ARBA00005007"/>
    </source>
</evidence>
<dbReference type="Gene3D" id="1.10.230.10">
    <property type="entry name" value="Cytochrome P450-Terp, domain 2"/>
    <property type="match status" value="1"/>
</dbReference>
<dbReference type="GO" id="GO:0006099">
    <property type="term" value="P:tricarboxylic acid cycle"/>
    <property type="evidence" value="ECO:0007669"/>
    <property type="project" value="UniProtKB-KW"/>
</dbReference>
<dbReference type="PANTHER" id="PTHR42871">
    <property type="entry name" value="CITRATE SYNTHASE"/>
    <property type="match status" value="1"/>
</dbReference>
<accession>A0A2V3IKW3</accession>
<evidence type="ECO:0000256" key="2">
    <source>
        <dbReference type="ARBA" id="ARBA00010566"/>
    </source>
</evidence>
<evidence type="ECO:0000256" key="6">
    <source>
        <dbReference type="PIRSR" id="PIRSR001369-1"/>
    </source>
</evidence>
<comment type="pathway">
    <text evidence="1">Carbohydrate metabolism.</text>
</comment>
<feature type="active site" evidence="6">
    <location>
        <position position="368"/>
    </location>
</feature>
<dbReference type="SUPFAM" id="SSF48256">
    <property type="entry name" value="Citrate synthase"/>
    <property type="match status" value="1"/>
</dbReference>
<dbReference type="EMBL" id="NBIV01000154">
    <property type="protein sequence ID" value="PXF42679.1"/>
    <property type="molecule type" value="Genomic_DNA"/>
</dbReference>
<dbReference type="Proteomes" id="UP000247409">
    <property type="component" value="Unassembled WGS sequence"/>
</dbReference>
<dbReference type="Gene3D" id="1.10.580.10">
    <property type="entry name" value="Citrate Synthase, domain 1"/>
    <property type="match status" value="1"/>
</dbReference>
<dbReference type="InterPro" id="IPR019810">
    <property type="entry name" value="Citrate_synthase_AS"/>
</dbReference>
<reference evidence="8 9" key="1">
    <citation type="journal article" date="2018" name="Mol. Biol. Evol.">
        <title>Analysis of the draft genome of the red seaweed Gracilariopsis chorda provides insights into genome size evolution in Rhodophyta.</title>
        <authorList>
            <person name="Lee J."/>
            <person name="Yang E.C."/>
            <person name="Graf L."/>
            <person name="Yang J.H."/>
            <person name="Qiu H."/>
            <person name="Zel Zion U."/>
            <person name="Chan C.X."/>
            <person name="Stephens T.G."/>
            <person name="Weber A.P.M."/>
            <person name="Boo G.H."/>
            <person name="Boo S.M."/>
            <person name="Kim K.M."/>
            <person name="Shin Y."/>
            <person name="Jung M."/>
            <person name="Lee S.J."/>
            <person name="Yim H.S."/>
            <person name="Lee J.H."/>
            <person name="Bhattacharya D."/>
            <person name="Yoon H.S."/>
        </authorList>
    </citation>
    <scope>NUCLEOTIDE SEQUENCE [LARGE SCALE GENOMIC DNA]</scope>
    <source>
        <strain evidence="8 9">SKKU-2015</strain>
        <tissue evidence="8">Whole body</tissue>
    </source>
</reference>
<dbReference type="PANTHER" id="PTHR42871:SF1">
    <property type="entry name" value="CITRATE SYNTHASE"/>
    <property type="match status" value="1"/>
</dbReference>
<organism evidence="8 9">
    <name type="scientific">Gracilariopsis chorda</name>
    <dbReference type="NCBI Taxonomy" id="448386"/>
    <lineage>
        <taxon>Eukaryota</taxon>
        <taxon>Rhodophyta</taxon>
        <taxon>Florideophyceae</taxon>
        <taxon>Rhodymeniophycidae</taxon>
        <taxon>Gracilariales</taxon>
        <taxon>Gracilariaceae</taxon>
        <taxon>Gracilariopsis</taxon>
    </lineage>
</organism>
<keyword evidence="4 5" id="KW-0808">Transferase</keyword>
<comment type="caution">
    <text evidence="8">The sequence shown here is derived from an EMBL/GenBank/DDBJ whole genome shotgun (WGS) entry which is preliminary data.</text>
</comment>
<dbReference type="PRINTS" id="PR00143">
    <property type="entry name" value="CITRTSNTHASE"/>
</dbReference>
<name>A0A2V3IKW3_9FLOR</name>
<evidence type="ECO:0000256" key="5">
    <source>
        <dbReference type="PIRNR" id="PIRNR001369"/>
    </source>
</evidence>
<keyword evidence="3" id="KW-0816">Tricarboxylic acid cycle</keyword>
<dbReference type="OrthoDB" id="435022at2759"/>
<proteinExistence type="inferred from homology"/>
<dbReference type="InterPro" id="IPR016143">
    <property type="entry name" value="Citrate_synth-like_sm_a-sub"/>
</dbReference>
<dbReference type="PIRSF" id="PIRSF001369">
    <property type="entry name" value="Citrate_synth"/>
    <property type="match status" value="1"/>
</dbReference>
<dbReference type="PROSITE" id="PS00480">
    <property type="entry name" value="CITRATE_SYNTHASE"/>
    <property type="match status" value="1"/>
</dbReference>
<evidence type="ECO:0000256" key="3">
    <source>
        <dbReference type="ARBA" id="ARBA00022532"/>
    </source>
</evidence>
<dbReference type="FunFam" id="1.10.230.10:FF:000002">
    <property type="entry name" value="Citrate synthase"/>
    <property type="match status" value="1"/>
</dbReference>
<keyword evidence="9" id="KW-1185">Reference proteome</keyword>
<dbReference type="InterPro" id="IPR024176">
    <property type="entry name" value="Citrate_synthase_bac-typ"/>
</dbReference>
<dbReference type="InterPro" id="IPR036969">
    <property type="entry name" value="Citrate_synthase_sf"/>
</dbReference>
<dbReference type="STRING" id="448386.A0A2V3IKW3"/>
<evidence type="ECO:0000256" key="4">
    <source>
        <dbReference type="ARBA" id="ARBA00022679"/>
    </source>
</evidence>
<gene>
    <name evidence="8" type="ORF">BWQ96_07622</name>
</gene>
<protein>
    <recommendedName>
        <fullName evidence="5 7">Citrate synthase</fullName>
    </recommendedName>
</protein>
<comment type="similarity">
    <text evidence="2 5 7">Belongs to the citrate synthase family.</text>
</comment>
<feature type="active site" evidence="6">
    <location>
        <position position="311"/>
    </location>
</feature>
<dbReference type="InterPro" id="IPR002020">
    <property type="entry name" value="Citrate_synthase"/>
</dbReference>
<dbReference type="Pfam" id="PF00285">
    <property type="entry name" value="Citrate_synt"/>
    <property type="match status" value="1"/>
</dbReference>
<sequence length="452" mass="49781">MPEGFRGLSGSESPYQISIEGKHIEIPSGPLRSSTLYAAGLPRLYDPGFATTAAYSSSITFIDGGKGILRHRGYPIEQLVDKVGFDELSYLLIFGALPTAYNLALWQQAQSQRVTLPTCVRSVITAFSPSAHPMSILIAALSAMSASRTSLNPAYSGQTVYSDAAGRREAIVTCMSAMPVIVAAIYRHTAGLPIFSASAVPHKQSFATRFLHMLNGGDQSKSLANTLDILLMLHADHEQNCSTSAVRHLSSSGVDIFSSMCGGVAALYGPLHGGACESVLRMLTRIGNVDNIPNFLERVKRRQERLMGFGHRIYKNYDPRARIIQQEARRVFEVVGTVDPLIQVATELERTALQDDFFVQRKLYPNVDFYSGIIYKAMGFEPQFFPVLFALGRSAGWIAHWNEFLDDPDRRIARPHQLYIGVKGPRDVPDVTQRVGGQEFLDDRPVIAVARL</sequence>
<evidence type="ECO:0000313" key="8">
    <source>
        <dbReference type="EMBL" id="PXF42679.1"/>
    </source>
</evidence>
<evidence type="ECO:0000256" key="7">
    <source>
        <dbReference type="RuleBase" id="RU000441"/>
    </source>
</evidence>
<evidence type="ECO:0000313" key="9">
    <source>
        <dbReference type="Proteomes" id="UP000247409"/>
    </source>
</evidence>
<dbReference type="GO" id="GO:0046912">
    <property type="term" value="F:acyltransferase activity, acyl groups converted into alkyl on transfer"/>
    <property type="evidence" value="ECO:0007669"/>
    <property type="project" value="InterPro"/>
</dbReference>
<dbReference type="AlphaFoldDB" id="A0A2V3IKW3"/>
<dbReference type="InterPro" id="IPR016142">
    <property type="entry name" value="Citrate_synth-like_lrg_a-sub"/>
</dbReference>